<evidence type="ECO:0000256" key="3">
    <source>
        <dbReference type="ARBA" id="ARBA00022618"/>
    </source>
</evidence>
<evidence type="ECO:0000313" key="12">
    <source>
        <dbReference type="EMBL" id="MFM2484153.1"/>
    </source>
</evidence>
<dbReference type="EC" id="3.2.1.52" evidence="10"/>
<evidence type="ECO:0000256" key="6">
    <source>
        <dbReference type="ARBA" id="ARBA00022984"/>
    </source>
</evidence>
<evidence type="ECO:0000256" key="8">
    <source>
        <dbReference type="ARBA" id="ARBA00023306"/>
    </source>
</evidence>
<dbReference type="InterPro" id="IPR022956">
    <property type="entry name" value="Beta_hexosaminidase_bac"/>
</dbReference>
<proteinExistence type="inferred from homology"/>
<keyword evidence="2 10" id="KW-0963">Cytoplasm</keyword>
<dbReference type="InterPro" id="IPR050226">
    <property type="entry name" value="NagZ_Beta-hexosaminidase"/>
</dbReference>
<feature type="active site" description="Proton donor/acceptor" evidence="10">
    <location>
        <position position="178"/>
    </location>
</feature>
<comment type="pathway">
    <text evidence="10">Cell wall biogenesis; peptidoglycan recycling.</text>
</comment>
<keyword evidence="7 10" id="KW-0326">Glycosidase</keyword>
<dbReference type="HAMAP" id="MF_00364">
    <property type="entry name" value="NagZ"/>
    <property type="match status" value="1"/>
</dbReference>
<feature type="site" description="Important for catalytic activity" evidence="10">
    <location>
        <position position="176"/>
    </location>
</feature>
<dbReference type="GO" id="GO:0004563">
    <property type="term" value="F:beta-N-acetylhexosaminidase activity"/>
    <property type="evidence" value="ECO:0007669"/>
    <property type="project" value="UniProtKB-EC"/>
</dbReference>
<evidence type="ECO:0000256" key="1">
    <source>
        <dbReference type="ARBA" id="ARBA00001231"/>
    </source>
</evidence>
<comment type="function">
    <text evidence="10">Plays a role in peptidoglycan recycling by cleaving the terminal beta-1,4-linked N-acetylglucosamine (GlcNAc) from peptide-linked peptidoglycan fragments, giving rise to free GlcNAc, anhydro-N-acetylmuramic acid and anhydro-N-acetylmuramic acid-linked peptides.</text>
</comment>
<organism evidence="12 13">
    <name type="scientific">Celerinatantimonas yamalensis</name>
    <dbReference type="NCBI Taxonomy" id="559956"/>
    <lineage>
        <taxon>Bacteria</taxon>
        <taxon>Pseudomonadati</taxon>
        <taxon>Pseudomonadota</taxon>
        <taxon>Gammaproteobacteria</taxon>
        <taxon>Celerinatantimonadaceae</taxon>
        <taxon>Celerinatantimonas</taxon>
    </lineage>
</organism>
<reference evidence="12 13" key="1">
    <citation type="journal article" date="2013" name="Int. J. Syst. Evol. Microbiol.">
        <title>Celerinatantimonas yamalensis sp. nov., a cold-adapted diazotrophic bacterium from a cold permafrost brine.</title>
        <authorList>
            <person name="Shcherbakova V."/>
            <person name="Chuvilskaya N."/>
            <person name="Rivkina E."/>
            <person name="Demidov N."/>
            <person name="Uchaeva V."/>
            <person name="Suetin S."/>
            <person name="Suzina N."/>
            <person name="Gilichinsky D."/>
        </authorList>
    </citation>
    <scope>NUCLEOTIDE SEQUENCE [LARGE SCALE GENOMIC DNA]</scope>
    <source>
        <strain evidence="12 13">C7</strain>
    </source>
</reference>
<evidence type="ECO:0000256" key="9">
    <source>
        <dbReference type="ARBA" id="ARBA00023316"/>
    </source>
</evidence>
<keyword evidence="5 10" id="KW-0133">Cell shape</keyword>
<keyword evidence="13" id="KW-1185">Reference proteome</keyword>
<dbReference type="PROSITE" id="PS00775">
    <property type="entry name" value="GLYCOSYL_HYDROL_F3"/>
    <property type="match status" value="1"/>
</dbReference>
<sequence>MGPLFIDLNGVDVSAIEREILAHPLVAGVILFSRNYQDRQQLCDLVRLIRESRAQPLLIVTDQEGGRVQRFRQQFSAIPAAGQMYHLAQQLSVEPLHYAQELGWLMASELRACDIDLSLAPVLDIDGMSHVIGNRAFADNPEGVVAMAQAFIFGMRDAHMCSVGKHFPGHGSVQADSHIAQVIDTRSFEQIESHDLIPFLKLIRAGLLDALMPAHVIYPNVSSQPAGFSQKWLQTILRQRYGYQGLIFSDDLSMQAAHIAGTPLERANLALAAGCDLLLACNDRQSTEQLLDGLDHQCISHDKALQLCPQGKALNWTELSQSPRYQRLQRWLS</sequence>
<comment type="caution">
    <text evidence="12">The sequence shown here is derived from an EMBL/GenBank/DDBJ whole genome shotgun (WGS) entry which is preliminary data.</text>
</comment>
<accession>A0ABW9G3N5</accession>
<dbReference type="Gene3D" id="3.20.20.300">
    <property type="entry name" value="Glycoside hydrolase, family 3, N-terminal domain"/>
    <property type="match status" value="1"/>
</dbReference>
<keyword evidence="6 10" id="KW-0573">Peptidoglycan synthesis</keyword>
<keyword evidence="4 10" id="KW-0378">Hydrolase</keyword>
<comment type="catalytic activity">
    <reaction evidence="1 10">
        <text>Hydrolysis of terminal non-reducing N-acetyl-D-hexosamine residues in N-acetyl-beta-D-hexosaminides.</text>
        <dbReference type="EC" id="3.2.1.52"/>
    </reaction>
</comment>
<feature type="binding site" evidence="10">
    <location>
        <position position="135"/>
    </location>
    <ligand>
        <name>substrate</name>
    </ligand>
</feature>
<evidence type="ECO:0000256" key="5">
    <source>
        <dbReference type="ARBA" id="ARBA00022960"/>
    </source>
</evidence>
<comment type="subcellular location">
    <subcellularLocation>
        <location evidence="10">Cytoplasm</location>
    </subcellularLocation>
</comment>
<keyword evidence="3 10" id="KW-0132">Cell division</keyword>
<keyword evidence="9 10" id="KW-0961">Cell wall biogenesis/degradation</keyword>
<evidence type="ECO:0000256" key="10">
    <source>
        <dbReference type="HAMAP-Rule" id="MF_00364"/>
    </source>
</evidence>
<evidence type="ECO:0000259" key="11">
    <source>
        <dbReference type="Pfam" id="PF00933"/>
    </source>
</evidence>
<dbReference type="InterPro" id="IPR001764">
    <property type="entry name" value="Glyco_hydro_3_N"/>
</dbReference>
<dbReference type="Pfam" id="PF00933">
    <property type="entry name" value="Glyco_hydro_3"/>
    <property type="match status" value="1"/>
</dbReference>
<comment type="similarity">
    <text evidence="10">Belongs to the glycosyl hydrolase 3 family. NagZ subfamily.</text>
</comment>
<feature type="binding site" evidence="10">
    <location>
        <position position="70"/>
    </location>
    <ligand>
        <name>substrate</name>
    </ligand>
</feature>
<dbReference type="RefSeq" id="WP_408622292.1">
    <property type="nucleotide sequence ID" value="NZ_JBEQCT010000001.1"/>
</dbReference>
<name>A0ABW9G3N5_9GAMM</name>
<feature type="active site" description="Nucleophile" evidence="10">
    <location>
        <position position="250"/>
    </location>
</feature>
<feature type="binding site" evidence="10">
    <location>
        <position position="62"/>
    </location>
    <ligand>
        <name>substrate</name>
    </ligand>
</feature>
<dbReference type="PANTHER" id="PTHR30480:SF13">
    <property type="entry name" value="BETA-HEXOSAMINIDASE"/>
    <property type="match status" value="1"/>
</dbReference>
<dbReference type="Proteomes" id="UP001629953">
    <property type="component" value="Unassembled WGS sequence"/>
</dbReference>
<gene>
    <name evidence="10 12" type="primary">nagZ</name>
    <name evidence="12" type="ORF">ABUE30_03575</name>
</gene>
<dbReference type="InterPro" id="IPR036962">
    <property type="entry name" value="Glyco_hydro_3_N_sf"/>
</dbReference>
<dbReference type="EMBL" id="JBEQCT010000001">
    <property type="protein sequence ID" value="MFM2484153.1"/>
    <property type="molecule type" value="Genomic_DNA"/>
</dbReference>
<dbReference type="InterPro" id="IPR017853">
    <property type="entry name" value="GH"/>
</dbReference>
<evidence type="ECO:0000256" key="2">
    <source>
        <dbReference type="ARBA" id="ARBA00022490"/>
    </source>
</evidence>
<evidence type="ECO:0000256" key="7">
    <source>
        <dbReference type="ARBA" id="ARBA00023295"/>
    </source>
</evidence>
<dbReference type="NCBIfam" id="NF003740">
    <property type="entry name" value="PRK05337.1"/>
    <property type="match status" value="1"/>
</dbReference>
<evidence type="ECO:0000256" key="4">
    <source>
        <dbReference type="ARBA" id="ARBA00022801"/>
    </source>
</evidence>
<feature type="binding site" evidence="10">
    <location>
        <begin position="165"/>
        <end position="166"/>
    </location>
    <ligand>
        <name>substrate</name>
    </ligand>
</feature>
<keyword evidence="8 10" id="KW-0131">Cell cycle</keyword>
<evidence type="ECO:0000313" key="13">
    <source>
        <dbReference type="Proteomes" id="UP001629953"/>
    </source>
</evidence>
<dbReference type="PANTHER" id="PTHR30480">
    <property type="entry name" value="BETA-HEXOSAMINIDASE-RELATED"/>
    <property type="match status" value="1"/>
</dbReference>
<feature type="domain" description="Glycoside hydrolase family 3 N-terminal" evidence="11">
    <location>
        <begin position="13"/>
        <end position="292"/>
    </location>
</feature>
<dbReference type="InterPro" id="IPR019800">
    <property type="entry name" value="Glyco_hydro_3_AS"/>
</dbReference>
<protein>
    <recommendedName>
        <fullName evidence="10">Beta-hexosaminidase</fullName>
        <ecNumber evidence="10">3.2.1.52</ecNumber>
    </recommendedName>
    <alternativeName>
        <fullName evidence="10">Beta-N-acetylhexosaminidase</fullName>
    </alternativeName>
    <alternativeName>
        <fullName evidence="10">N-acetyl-beta-glucosaminidase</fullName>
    </alternativeName>
</protein>
<dbReference type="SUPFAM" id="SSF51445">
    <property type="entry name" value="(Trans)glycosidases"/>
    <property type="match status" value="1"/>
</dbReference>